<name>A0A256FCR7_9HYPH</name>
<gene>
    <name evidence="1" type="ORF">CEV32_0828</name>
</gene>
<organism evidence="1 2">
    <name type="scientific">Brucella rhizosphaerae</name>
    <dbReference type="NCBI Taxonomy" id="571254"/>
    <lineage>
        <taxon>Bacteria</taxon>
        <taxon>Pseudomonadati</taxon>
        <taxon>Pseudomonadota</taxon>
        <taxon>Alphaproteobacteria</taxon>
        <taxon>Hyphomicrobiales</taxon>
        <taxon>Brucellaceae</taxon>
        <taxon>Brucella/Ochrobactrum group</taxon>
        <taxon>Brucella</taxon>
    </lineage>
</organism>
<reference evidence="1 2" key="1">
    <citation type="submission" date="2017-07" db="EMBL/GenBank/DDBJ databases">
        <title>Phylogenetic study on the rhizospheric bacterium Ochrobactrum sp. A44.</title>
        <authorList>
            <person name="Krzyzanowska D.M."/>
            <person name="Ossowicki A."/>
            <person name="Rajewska M."/>
            <person name="Maciag T."/>
            <person name="Kaczynski Z."/>
            <person name="Czerwicka M."/>
            <person name="Jafra S."/>
        </authorList>
    </citation>
    <scope>NUCLEOTIDE SEQUENCE [LARGE SCALE GENOMIC DNA]</scope>
    <source>
        <strain evidence="1 2">PR17</strain>
    </source>
</reference>
<dbReference type="Proteomes" id="UP000216345">
    <property type="component" value="Unassembled WGS sequence"/>
</dbReference>
<evidence type="ECO:0000313" key="2">
    <source>
        <dbReference type="Proteomes" id="UP000216345"/>
    </source>
</evidence>
<sequence length="48" mass="5510">MPRAYPKFPRLAISGLLSKLICKNAHPFITKVSNIIPMERWQLGEVMI</sequence>
<dbReference type="EMBL" id="NNRK01000029">
    <property type="protein sequence ID" value="OYR12655.1"/>
    <property type="molecule type" value="Genomic_DNA"/>
</dbReference>
<comment type="caution">
    <text evidence="1">The sequence shown here is derived from an EMBL/GenBank/DDBJ whole genome shotgun (WGS) entry which is preliminary data.</text>
</comment>
<evidence type="ECO:0000313" key="1">
    <source>
        <dbReference type="EMBL" id="OYR12655.1"/>
    </source>
</evidence>
<proteinExistence type="predicted"/>
<keyword evidence="2" id="KW-1185">Reference proteome</keyword>
<protein>
    <submittedName>
        <fullName evidence="1">Uncharacterized protein</fullName>
    </submittedName>
</protein>
<dbReference type="AlphaFoldDB" id="A0A256FCR7"/>
<accession>A0A256FCR7</accession>